<feature type="compositionally biased region" description="Low complexity" evidence="1">
    <location>
        <begin position="727"/>
        <end position="741"/>
    </location>
</feature>
<feature type="compositionally biased region" description="Polar residues" evidence="1">
    <location>
        <begin position="1141"/>
        <end position="1159"/>
    </location>
</feature>
<dbReference type="Proteomes" id="UP000239899">
    <property type="component" value="Unassembled WGS sequence"/>
</dbReference>
<comment type="caution">
    <text evidence="2">The sequence shown here is derived from an EMBL/GenBank/DDBJ whole genome shotgun (WGS) entry which is preliminary data.</text>
</comment>
<dbReference type="AlphaFoldDB" id="A0A2P6TMV0"/>
<feature type="region of interest" description="Disordered" evidence="1">
    <location>
        <begin position="949"/>
        <end position="1076"/>
    </location>
</feature>
<feature type="region of interest" description="Disordered" evidence="1">
    <location>
        <begin position="839"/>
        <end position="866"/>
    </location>
</feature>
<feature type="compositionally biased region" description="Low complexity" evidence="1">
    <location>
        <begin position="1"/>
        <end position="26"/>
    </location>
</feature>
<feature type="region of interest" description="Disordered" evidence="1">
    <location>
        <begin position="680"/>
        <end position="702"/>
    </location>
</feature>
<protein>
    <submittedName>
        <fullName evidence="2">Uncharacterized protein</fullName>
    </submittedName>
</protein>
<feature type="region of interest" description="Disordered" evidence="1">
    <location>
        <begin position="423"/>
        <end position="459"/>
    </location>
</feature>
<feature type="compositionally biased region" description="Polar residues" evidence="1">
    <location>
        <begin position="1118"/>
        <end position="1127"/>
    </location>
</feature>
<feature type="compositionally biased region" description="Low complexity" evidence="1">
    <location>
        <begin position="1055"/>
        <end position="1068"/>
    </location>
</feature>
<feature type="compositionally biased region" description="Gly residues" evidence="1">
    <location>
        <begin position="798"/>
        <end position="814"/>
    </location>
</feature>
<feature type="compositionally biased region" description="Low complexity" evidence="1">
    <location>
        <begin position="351"/>
        <end position="367"/>
    </location>
</feature>
<name>A0A2P6TMV0_CHLSO</name>
<dbReference type="EMBL" id="LHPG02000011">
    <property type="protein sequence ID" value="PRW45668.1"/>
    <property type="molecule type" value="Genomic_DNA"/>
</dbReference>
<keyword evidence="3" id="KW-1185">Reference proteome</keyword>
<feature type="region of interest" description="Disordered" evidence="1">
    <location>
        <begin position="174"/>
        <end position="260"/>
    </location>
</feature>
<feature type="compositionally biased region" description="Polar residues" evidence="1">
    <location>
        <begin position="237"/>
        <end position="260"/>
    </location>
</feature>
<feature type="region of interest" description="Disordered" evidence="1">
    <location>
        <begin position="1"/>
        <end position="107"/>
    </location>
</feature>
<evidence type="ECO:0000313" key="2">
    <source>
        <dbReference type="EMBL" id="PRW45668.1"/>
    </source>
</evidence>
<reference evidence="2 3" key="1">
    <citation type="journal article" date="2018" name="Plant J.">
        <title>Genome sequences of Chlorella sorokiniana UTEX 1602 and Micractinium conductrix SAG 241.80: implications to maltose excretion by a green alga.</title>
        <authorList>
            <person name="Arriola M.B."/>
            <person name="Velmurugan N."/>
            <person name="Zhang Y."/>
            <person name="Plunkett M.H."/>
            <person name="Hondzo H."/>
            <person name="Barney B.M."/>
        </authorList>
    </citation>
    <scope>NUCLEOTIDE SEQUENCE [LARGE SCALE GENOMIC DNA]</scope>
    <source>
        <strain evidence="3">UTEX 1602</strain>
    </source>
</reference>
<feature type="region of interest" description="Disordered" evidence="1">
    <location>
        <begin position="1088"/>
        <end position="1178"/>
    </location>
</feature>
<feature type="compositionally biased region" description="Low complexity" evidence="1">
    <location>
        <begin position="377"/>
        <end position="393"/>
    </location>
</feature>
<feature type="compositionally biased region" description="Low complexity" evidence="1">
    <location>
        <begin position="542"/>
        <end position="576"/>
    </location>
</feature>
<organism evidence="2 3">
    <name type="scientific">Chlorella sorokiniana</name>
    <name type="common">Freshwater green alga</name>
    <dbReference type="NCBI Taxonomy" id="3076"/>
    <lineage>
        <taxon>Eukaryota</taxon>
        <taxon>Viridiplantae</taxon>
        <taxon>Chlorophyta</taxon>
        <taxon>core chlorophytes</taxon>
        <taxon>Trebouxiophyceae</taxon>
        <taxon>Chlorellales</taxon>
        <taxon>Chlorellaceae</taxon>
        <taxon>Chlorella clade</taxon>
        <taxon>Chlorella</taxon>
    </lineage>
</organism>
<evidence type="ECO:0000313" key="3">
    <source>
        <dbReference type="Proteomes" id="UP000239899"/>
    </source>
</evidence>
<gene>
    <name evidence="2" type="ORF">C2E21_5796</name>
</gene>
<proteinExistence type="predicted"/>
<feature type="region of interest" description="Disordered" evidence="1">
    <location>
        <begin position="541"/>
        <end position="622"/>
    </location>
</feature>
<feature type="compositionally biased region" description="Polar residues" evidence="1">
    <location>
        <begin position="770"/>
        <end position="782"/>
    </location>
</feature>
<feature type="compositionally biased region" description="Polar residues" evidence="1">
    <location>
        <begin position="36"/>
        <end position="52"/>
    </location>
</feature>
<sequence>MEGEGSEAAGSVAAGAASETSAESSGPQAGPAAEESMQQGGSVNWGQATAQSPRVPRSQISRAHPAHAAGGFGERTSAVLSALSGDDETALSAAEAAGEHTSEPQEAVAGVGETMVGVPVPAALLQAQLHQQPALSLTAPVPRAKGGFELASSPPASASPMYRANSVVSHTAGAALGGGRVQPGARRGAETPASAPAAPPPGSSPPNSRGEFSGPLPQLRVPRRGAFSAGLPPASGQRPSQQQPLGPSRPSLSAGQSQAAGLSMPSTMAVALGALSPPGGLGALLGQVTPPATGLGPAAAHPPGSGGMAGLLPLAASMGVPASQLGSMAAALLQAQSSVLGAQQAQQQAGQGGAAQQAQQAQQQQQQLPPPSHHKPPAQQAQQAQQKAAASQSMPPPAPLLQQAEALHSVAAMLQAQASAIIGSGPGLPPAGQQEGGAQQPQQGPAPGGSGGAGSAQSLPSLMGASAIQGHPMPPPFHAAAAVTPAPLQSFGNGTPLAAGAAAPATAHSGPFLAPGPLAAPAGTPLLLHPTATAVSEIRGSPARPAGEAQQQQQVEAAGAAEPAAAEPLPDLGAPLQQAASAVQGSGNGGGSPRRLLVSPSPDPEQMAAEEERRRHQGDPPQPQAAVIVELPTADVAAASQGGGLPGGLPPAEPQEAAMLGGNSTFADAMDLGADEDDAMEVQQEPAPAAAGAGELPPAPHGAASVMATLMTDNGEAQSEGDTEMEQQAASGPSRSAAAAQPERSLSRSMAEPAAATAHNTGARSALTGPPSQQGPATSNHGQAAHALSSLATVSTGNGEGLGGSGDTPGGQVFGTGVVAMPQSSAAAVQHAIGGALQEGQGDMAPATDARSRQQGPPPAAPAPALATIEGLGSPAVSMHMAGVQPQESRGTARGTILAGAAHSILTTAAAGEGEAMDEGGEALSPLVAAKAQAQMAAAQGAGTAAAAAATPGSGSVGGTPGLLPGSASAHPAACAASSERAGPSGAQQQQQVAANGQVSAGKRGSGAGSGQRTANGYAVHDGPSQAGPAAVDSQGVGSPINYSTMAVDLAPAGPSDAPQPSASFQPSSLPPPGAVAAALAALEAAQTAQNGSLWQTPPPPSAEQLGEVIQALARQNGYATHANSAIGNRDVATSPDRELTSPSRLLTHDSTGSGSKHQQAAKRRRTSAGPSGSAPHA</sequence>
<feature type="compositionally biased region" description="Low complexity" evidence="1">
    <location>
        <begin position="686"/>
        <end position="702"/>
    </location>
</feature>
<accession>A0A2P6TMV0</accession>
<feature type="region of interest" description="Disordered" evidence="1">
    <location>
        <begin position="638"/>
        <end position="658"/>
    </location>
</feature>
<feature type="region of interest" description="Disordered" evidence="1">
    <location>
        <begin position="715"/>
        <end position="816"/>
    </location>
</feature>
<feature type="region of interest" description="Disordered" evidence="1">
    <location>
        <begin position="351"/>
        <end position="398"/>
    </location>
</feature>
<feature type="compositionally biased region" description="Low complexity" evidence="1">
    <location>
        <begin position="430"/>
        <end position="445"/>
    </location>
</feature>
<feature type="compositionally biased region" description="Low complexity" evidence="1">
    <location>
        <begin position="962"/>
        <end position="1003"/>
    </location>
</feature>
<dbReference type="OrthoDB" id="10540182at2759"/>
<evidence type="ECO:0000256" key="1">
    <source>
        <dbReference type="SAM" id="MobiDB-lite"/>
    </source>
</evidence>